<feature type="transmembrane region" description="Helical" evidence="1">
    <location>
        <begin position="49"/>
        <end position="66"/>
    </location>
</feature>
<keyword evidence="1" id="KW-1133">Transmembrane helix</keyword>
<evidence type="ECO:0000313" key="2">
    <source>
        <dbReference type="EMBL" id="SCL84907.1"/>
    </source>
</evidence>
<dbReference type="Pfam" id="PF09946">
    <property type="entry name" value="DUF2178"/>
    <property type="match status" value="1"/>
</dbReference>
<dbReference type="EMBL" id="FMIK01000015">
    <property type="protein sequence ID" value="SCL84907.1"/>
    <property type="molecule type" value="Genomic_DNA"/>
</dbReference>
<feature type="transmembrane region" description="Helical" evidence="1">
    <location>
        <begin position="12"/>
        <end position="29"/>
    </location>
</feature>
<evidence type="ECO:0000256" key="1">
    <source>
        <dbReference type="SAM" id="Phobius"/>
    </source>
</evidence>
<dbReference type="PROSITE" id="PS51257">
    <property type="entry name" value="PROKAR_LIPOPROTEIN"/>
    <property type="match status" value="1"/>
</dbReference>
<keyword evidence="1" id="KW-0472">Membrane</keyword>
<dbReference type="InterPro" id="IPR019235">
    <property type="entry name" value="DUF2178_TM"/>
</dbReference>
<dbReference type="RefSeq" id="WP_087097723.1">
    <property type="nucleotide sequence ID" value="NZ_CP066179.1"/>
</dbReference>
<name>A0AAX2CCV1_9BACI</name>
<evidence type="ECO:0000313" key="3">
    <source>
        <dbReference type="Proteomes" id="UP000242164"/>
    </source>
</evidence>
<dbReference type="AlphaFoldDB" id="A0AAX2CCV1"/>
<comment type="caution">
    <text evidence="2">The sequence shown here is derived from an EMBL/GenBank/DDBJ whole genome shotgun (WGS) entry which is preliminary data.</text>
</comment>
<organism evidence="2 3">
    <name type="scientific">Bacillus cytotoxicus</name>
    <dbReference type="NCBI Taxonomy" id="580165"/>
    <lineage>
        <taxon>Bacteria</taxon>
        <taxon>Bacillati</taxon>
        <taxon>Bacillota</taxon>
        <taxon>Bacilli</taxon>
        <taxon>Bacillales</taxon>
        <taxon>Bacillaceae</taxon>
        <taxon>Bacillus</taxon>
        <taxon>Bacillus cereus group</taxon>
    </lineage>
</organism>
<dbReference type="Proteomes" id="UP000242164">
    <property type="component" value="Unassembled WGS sequence"/>
</dbReference>
<protein>
    <recommendedName>
        <fullName evidence="4">RNA polymerase</fullName>
    </recommendedName>
</protein>
<evidence type="ECO:0008006" key="4">
    <source>
        <dbReference type="Google" id="ProtNLM"/>
    </source>
</evidence>
<proteinExistence type="predicted"/>
<keyword evidence="1" id="KW-0812">Transmembrane</keyword>
<sequence length="157" mass="18455">MNKIAVSYIVNLLYSIVACRAFVEFYYVFAGFSNIIKYEKIPFEISMNGIPFVLLLIGALIAFVYYKRKKQKVKSLSIWVYPLLFPQEDEREEGITEKACRTTFLSLWFVLPFALALLAFTPLVNLYVPAYPLYIVYFIYFIQMTVFHISLYRNKFA</sequence>
<gene>
    <name evidence="2" type="ORF">BCB44BAC_00652</name>
</gene>
<reference evidence="2 3" key="1">
    <citation type="submission" date="2016-08" db="EMBL/GenBank/DDBJ databases">
        <authorList>
            <person name="Loux V."/>
            <person name="Rue O."/>
        </authorList>
    </citation>
    <scope>NUCLEOTIDE SEQUENCE [LARGE SCALE GENOMIC DNA]</scope>
    <source>
        <strain evidence="2 3">AFSSA_08CEB44bac</strain>
    </source>
</reference>
<accession>A0AAX2CCV1</accession>
<feature type="transmembrane region" description="Helical" evidence="1">
    <location>
        <begin position="134"/>
        <end position="152"/>
    </location>
</feature>
<feature type="transmembrane region" description="Helical" evidence="1">
    <location>
        <begin position="105"/>
        <end position="128"/>
    </location>
</feature>